<proteinExistence type="predicted"/>
<gene>
    <name evidence="2" type="ORF">NEOLEDRAFT_144799</name>
</gene>
<evidence type="ECO:0000313" key="2">
    <source>
        <dbReference type="EMBL" id="KZT27471.1"/>
    </source>
</evidence>
<evidence type="ECO:0000259" key="1">
    <source>
        <dbReference type="Pfam" id="PF07714"/>
    </source>
</evidence>
<reference evidence="2 3" key="1">
    <citation type="journal article" date="2016" name="Mol. Biol. Evol.">
        <title>Comparative Genomics of Early-Diverging Mushroom-Forming Fungi Provides Insights into the Origins of Lignocellulose Decay Capabilities.</title>
        <authorList>
            <person name="Nagy L.G."/>
            <person name="Riley R."/>
            <person name="Tritt A."/>
            <person name="Adam C."/>
            <person name="Daum C."/>
            <person name="Floudas D."/>
            <person name="Sun H."/>
            <person name="Yadav J.S."/>
            <person name="Pangilinan J."/>
            <person name="Larsson K.H."/>
            <person name="Matsuura K."/>
            <person name="Barry K."/>
            <person name="Labutti K."/>
            <person name="Kuo R."/>
            <person name="Ohm R.A."/>
            <person name="Bhattacharya S.S."/>
            <person name="Shirouzu T."/>
            <person name="Yoshinaga Y."/>
            <person name="Martin F.M."/>
            <person name="Grigoriev I.V."/>
            <person name="Hibbett D.S."/>
        </authorList>
    </citation>
    <scope>NUCLEOTIDE SEQUENCE [LARGE SCALE GENOMIC DNA]</scope>
    <source>
        <strain evidence="2 3">HHB14362 ss-1</strain>
    </source>
</reference>
<protein>
    <recommendedName>
        <fullName evidence="1">Serine-threonine/tyrosine-protein kinase catalytic domain-containing protein</fullName>
    </recommendedName>
</protein>
<evidence type="ECO:0000313" key="3">
    <source>
        <dbReference type="Proteomes" id="UP000076761"/>
    </source>
</evidence>
<dbReference type="InterPro" id="IPR001245">
    <property type="entry name" value="Ser-Thr/Tyr_kinase_cat_dom"/>
</dbReference>
<organism evidence="2 3">
    <name type="scientific">Neolentinus lepideus HHB14362 ss-1</name>
    <dbReference type="NCBI Taxonomy" id="1314782"/>
    <lineage>
        <taxon>Eukaryota</taxon>
        <taxon>Fungi</taxon>
        <taxon>Dikarya</taxon>
        <taxon>Basidiomycota</taxon>
        <taxon>Agaricomycotina</taxon>
        <taxon>Agaricomycetes</taxon>
        <taxon>Gloeophyllales</taxon>
        <taxon>Gloeophyllaceae</taxon>
        <taxon>Neolentinus</taxon>
    </lineage>
</organism>
<dbReference type="AlphaFoldDB" id="A0A165U0T9"/>
<dbReference type="OrthoDB" id="1924919at2759"/>
<accession>A0A165U0T9</accession>
<sequence length="129" mass="14603">MELLAEHGQEPHGLLIKEKIVIGEYPVSGGASTDVFQASLRDEWVAVNRLRAPRLSVESSIQLRKNLLREAVIWHRLRHDNILPFLGIKCDASTSMFCMISPWMKNGTIIRFLDKHANVNVNDLTSRVA</sequence>
<dbReference type="Proteomes" id="UP000076761">
    <property type="component" value="Unassembled WGS sequence"/>
</dbReference>
<dbReference type="Pfam" id="PF07714">
    <property type="entry name" value="PK_Tyr_Ser-Thr"/>
    <property type="match status" value="1"/>
</dbReference>
<name>A0A165U0T9_9AGAM</name>
<dbReference type="GO" id="GO:0004672">
    <property type="term" value="F:protein kinase activity"/>
    <property type="evidence" value="ECO:0007669"/>
    <property type="project" value="InterPro"/>
</dbReference>
<dbReference type="SUPFAM" id="SSF56112">
    <property type="entry name" value="Protein kinase-like (PK-like)"/>
    <property type="match status" value="1"/>
</dbReference>
<keyword evidence="3" id="KW-1185">Reference proteome</keyword>
<dbReference type="InterPro" id="IPR011009">
    <property type="entry name" value="Kinase-like_dom_sf"/>
</dbReference>
<dbReference type="InParanoid" id="A0A165U0T9"/>
<dbReference type="EMBL" id="KV425562">
    <property type="protein sequence ID" value="KZT27471.1"/>
    <property type="molecule type" value="Genomic_DNA"/>
</dbReference>
<dbReference type="Gene3D" id="1.10.510.10">
    <property type="entry name" value="Transferase(Phosphotransferase) domain 1"/>
    <property type="match status" value="1"/>
</dbReference>
<feature type="domain" description="Serine-threonine/tyrosine-protein kinase catalytic" evidence="1">
    <location>
        <begin position="30"/>
        <end position="124"/>
    </location>
</feature>